<gene>
    <name evidence="5" type="ORF">CPRI1469_LOCUS3611</name>
</gene>
<dbReference type="EMBL" id="HBHL01005616">
    <property type="protein sequence ID" value="CAD9714757.1"/>
    <property type="molecule type" value="Transcribed_RNA"/>
</dbReference>
<keyword evidence="3" id="KW-0720">Serine protease</keyword>
<evidence type="ECO:0000256" key="1">
    <source>
        <dbReference type="ARBA" id="ARBA00022670"/>
    </source>
</evidence>
<evidence type="ECO:0000259" key="4">
    <source>
        <dbReference type="Pfam" id="PF17815"/>
    </source>
</evidence>
<keyword evidence="2" id="KW-0378">Hydrolase</keyword>
<dbReference type="InterPro" id="IPR046449">
    <property type="entry name" value="DEGP_PDZ_sf"/>
</dbReference>
<evidence type="ECO:0000256" key="2">
    <source>
        <dbReference type="ARBA" id="ARBA00022801"/>
    </source>
</evidence>
<dbReference type="Pfam" id="PF17815">
    <property type="entry name" value="PDZ_3"/>
    <property type="match status" value="1"/>
</dbReference>
<dbReference type="Gene3D" id="2.30.42.10">
    <property type="match status" value="1"/>
</dbReference>
<protein>
    <recommendedName>
        <fullName evidence="4">Protease Do-like PDZ domain-containing protein</fullName>
    </recommendedName>
</protein>
<dbReference type="GO" id="GO:0004252">
    <property type="term" value="F:serine-type endopeptidase activity"/>
    <property type="evidence" value="ECO:0007669"/>
    <property type="project" value="TreeGrafter"/>
</dbReference>
<dbReference type="SUPFAM" id="SSF50156">
    <property type="entry name" value="PDZ domain-like"/>
    <property type="match status" value="1"/>
</dbReference>
<feature type="domain" description="Protease Do-like PDZ" evidence="4">
    <location>
        <begin position="99"/>
        <end position="243"/>
    </location>
</feature>
<evidence type="ECO:0000313" key="5">
    <source>
        <dbReference type="EMBL" id="CAD9714757.1"/>
    </source>
</evidence>
<proteinExistence type="predicted"/>
<sequence>MRKDQKGVLIKRVNQTSPSSKLLRRGDILLEFEGVEIANDGTVQFRSGERINFTYLVSQKFSGESAKVKVLRTEEGKVARANAKAMIIKPVLLPPRRLVPQHIEERRPSYFVIAGLFFTPVNLKFLKSEYGKDYMYEAPVHLLRRVHAFPEKEGEEVVVLSSVLPAKVNVGYEDIVNTQVKSFNGEKVENLYHLVDMIENCSLEYLRFDLEFDQVVIINTEEARNSTEGILSQHLISSAMSGDVEEYLRRDRKGQKKRRKR</sequence>
<keyword evidence="1" id="KW-0645">Protease</keyword>
<dbReference type="PANTHER" id="PTHR45980">
    <property type="match status" value="1"/>
</dbReference>
<accession>A0A7S2T079</accession>
<organism evidence="5">
    <name type="scientific">Chloropicon primus</name>
    <dbReference type="NCBI Taxonomy" id="1764295"/>
    <lineage>
        <taxon>Eukaryota</taxon>
        <taxon>Viridiplantae</taxon>
        <taxon>Chlorophyta</taxon>
        <taxon>Chloropicophyceae</taxon>
        <taxon>Chloropicales</taxon>
        <taxon>Chloropicaceae</taxon>
        <taxon>Chloropicon</taxon>
    </lineage>
</organism>
<dbReference type="PANTHER" id="PTHR45980:SF18">
    <property type="entry name" value="PROTEASE DO-LIKE 9"/>
    <property type="match status" value="1"/>
</dbReference>
<name>A0A7S2T079_9CHLO</name>
<dbReference type="InterPro" id="IPR036034">
    <property type="entry name" value="PDZ_sf"/>
</dbReference>
<dbReference type="GO" id="GO:0006508">
    <property type="term" value="P:proteolysis"/>
    <property type="evidence" value="ECO:0007669"/>
    <property type="project" value="UniProtKB-KW"/>
</dbReference>
<dbReference type="AlphaFoldDB" id="A0A7S2T079"/>
<dbReference type="Gene3D" id="3.20.190.20">
    <property type="match status" value="1"/>
</dbReference>
<dbReference type="InterPro" id="IPR041517">
    <property type="entry name" value="DEGP_PDZ"/>
</dbReference>
<reference evidence="5" key="1">
    <citation type="submission" date="2021-01" db="EMBL/GenBank/DDBJ databases">
        <authorList>
            <person name="Corre E."/>
            <person name="Pelletier E."/>
            <person name="Niang G."/>
            <person name="Scheremetjew M."/>
            <person name="Finn R."/>
            <person name="Kale V."/>
            <person name="Holt S."/>
            <person name="Cochrane G."/>
            <person name="Meng A."/>
            <person name="Brown T."/>
            <person name="Cohen L."/>
        </authorList>
    </citation>
    <scope>NUCLEOTIDE SEQUENCE</scope>
    <source>
        <strain evidence="5">CCMP1205</strain>
    </source>
</reference>
<evidence type="ECO:0000256" key="3">
    <source>
        <dbReference type="ARBA" id="ARBA00022825"/>
    </source>
</evidence>